<evidence type="ECO:0000259" key="8">
    <source>
        <dbReference type="PROSITE" id="PS51192"/>
    </source>
</evidence>
<reference evidence="10 11" key="1">
    <citation type="journal article" date="2019" name="Nat. Microbiol.">
        <title>Mediterranean grassland soil C-N compound turnover is dependent on rainfall and depth, and is mediated by genomically divergent microorganisms.</title>
        <authorList>
            <person name="Diamond S."/>
            <person name="Andeer P.F."/>
            <person name="Li Z."/>
            <person name="Crits-Christoph A."/>
            <person name="Burstein D."/>
            <person name="Anantharaman K."/>
            <person name="Lane K.R."/>
            <person name="Thomas B.C."/>
            <person name="Pan C."/>
            <person name="Northen T.R."/>
            <person name="Banfield J.F."/>
        </authorList>
    </citation>
    <scope>NUCLEOTIDE SEQUENCE [LARGE SCALE GENOMIC DNA]</scope>
    <source>
        <strain evidence="10">WS_3</strain>
    </source>
</reference>
<evidence type="ECO:0000256" key="7">
    <source>
        <dbReference type="ARBA" id="ARBA00048954"/>
    </source>
</evidence>
<dbReference type="GO" id="GO:0006139">
    <property type="term" value="P:nucleobase-containing compound metabolic process"/>
    <property type="evidence" value="ECO:0007669"/>
    <property type="project" value="InterPro"/>
</dbReference>
<dbReference type="GO" id="GO:0005524">
    <property type="term" value="F:ATP binding"/>
    <property type="evidence" value="ECO:0007669"/>
    <property type="project" value="UniProtKB-KW"/>
</dbReference>
<name>A0A538SES2_UNCEI</name>
<dbReference type="InterPro" id="IPR045028">
    <property type="entry name" value="DinG/Rad3-like"/>
</dbReference>
<dbReference type="SMART" id="SM00487">
    <property type="entry name" value="DEXDc"/>
    <property type="match status" value="1"/>
</dbReference>
<dbReference type="InterPro" id="IPR011545">
    <property type="entry name" value="DEAD/DEAH_box_helicase_dom"/>
</dbReference>
<feature type="domain" description="Helicase ATP-binding" evidence="8">
    <location>
        <begin position="38"/>
        <end position="260"/>
    </location>
</feature>
<organism evidence="10 11">
    <name type="scientific">Eiseniibacteriota bacterium</name>
    <dbReference type="NCBI Taxonomy" id="2212470"/>
    <lineage>
        <taxon>Bacteria</taxon>
        <taxon>Candidatus Eiseniibacteriota</taxon>
    </lineage>
</organism>
<evidence type="ECO:0000256" key="6">
    <source>
        <dbReference type="ARBA" id="ARBA00044969"/>
    </source>
</evidence>
<comment type="cofactor">
    <cofactor evidence="1">
        <name>[4Fe-4S] cluster</name>
        <dbReference type="ChEBI" id="CHEBI:49883"/>
    </cofactor>
</comment>
<evidence type="ECO:0000256" key="4">
    <source>
        <dbReference type="ARBA" id="ARBA00022840"/>
    </source>
</evidence>
<feature type="domain" description="Helicase ATP-binding" evidence="9">
    <location>
        <begin position="16"/>
        <end position="302"/>
    </location>
</feature>
<dbReference type="Proteomes" id="UP000320184">
    <property type="component" value="Unassembled WGS sequence"/>
</dbReference>
<dbReference type="PROSITE" id="PS51193">
    <property type="entry name" value="HELICASE_ATP_BIND_2"/>
    <property type="match status" value="1"/>
</dbReference>
<keyword evidence="10" id="KW-0347">Helicase</keyword>
<proteinExistence type="inferred from homology"/>
<evidence type="ECO:0000256" key="5">
    <source>
        <dbReference type="ARBA" id="ARBA00038058"/>
    </source>
</evidence>
<comment type="caution">
    <text evidence="10">The sequence shown here is derived from an EMBL/GenBank/DDBJ whole genome shotgun (WGS) entry which is preliminary data.</text>
</comment>
<evidence type="ECO:0000313" key="10">
    <source>
        <dbReference type="EMBL" id="TMQ49871.1"/>
    </source>
</evidence>
<sequence length="702" mass="76876">MSLAGQVHELLAPGGPIAARWRRYEERPSQRELAGEIAEVLEHGGVLLAEAATGLGKSLAYLLPSVLLAAREDRRVVVATCTRSLQDQLYERDLPALLGALRLDLRYVRLKGKQNYVCPRLLEVVEGRGPEESRMLDQLRSWAARDPEGDLDRFAADDAEAFRRLRARVCADPMACSAQTCRRGRECFWMRARRQAGQAPLVVANHALLALSGEREGLLPDFDLLVVDEAHRLEGVLLAQLERSVSRHRIEEALRLVGSGRAAPSGPRAAGGLAARLEGYGLPLLEAGDPRGIGVEEIRSLARRVSECREDAEALFRRLEPRGPRHALYGARERYRTAGELLGSDLGVLEAVLSHCSHFARTLGRFAQRLGAPGASAAASELGAELEQVSARFASLGQDLEHLAEAREPGWVYWRTAGGRGLELHGAPVTVGPHARRLVLSRAHAAILASATLASGGDFAFVAERLGLGEEWGVPYLVVSHPSPFPLAQQMRVVVFDGGAEEAASVAELVAELARATGRNQLVLFTAHERLRRAREMLRELLPPGRLLLAQEWDGPAGILSERFRLERGAILLGVQSLWEGVDFPGETLEIVVVAKLPFSVPDDPMVEARGERLRERGLDPFHHDVVPEAVLRFRQGIGRLIRRADDRGVLVVCDPRLQSASYRKPFLEALPVAPVVMRDKRAVALEAARFFGDAVPVEDKA</sequence>
<keyword evidence="4" id="KW-0067">ATP-binding</keyword>
<dbReference type="InterPro" id="IPR014013">
    <property type="entry name" value="Helic_SF1/SF2_ATP-bd_DinG/Rad3"/>
</dbReference>
<dbReference type="GO" id="GO:0043139">
    <property type="term" value="F:5'-3' DNA helicase activity"/>
    <property type="evidence" value="ECO:0007669"/>
    <property type="project" value="UniProtKB-EC"/>
</dbReference>
<dbReference type="Gene3D" id="3.40.50.300">
    <property type="entry name" value="P-loop containing nucleotide triphosphate hydrolases"/>
    <property type="match status" value="2"/>
</dbReference>
<evidence type="ECO:0000313" key="11">
    <source>
        <dbReference type="Proteomes" id="UP000320184"/>
    </source>
</evidence>
<evidence type="ECO:0000256" key="1">
    <source>
        <dbReference type="ARBA" id="ARBA00001966"/>
    </source>
</evidence>
<dbReference type="PANTHER" id="PTHR11472:SF34">
    <property type="entry name" value="REGULATOR OF TELOMERE ELONGATION HELICASE 1"/>
    <property type="match status" value="1"/>
</dbReference>
<evidence type="ECO:0000256" key="3">
    <source>
        <dbReference type="ARBA" id="ARBA00022801"/>
    </source>
</evidence>
<dbReference type="InterPro" id="IPR027417">
    <property type="entry name" value="P-loop_NTPase"/>
</dbReference>
<dbReference type="EMBL" id="VBOT01000113">
    <property type="protein sequence ID" value="TMQ49871.1"/>
    <property type="molecule type" value="Genomic_DNA"/>
</dbReference>
<keyword evidence="2" id="KW-0547">Nucleotide-binding</keyword>
<protein>
    <recommendedName>
        <fullName evidence="6">DNA 5'-3' helicase</fullName>
        <ecNumber evidence="6">5.6.2.3</ecNumber>
    </recommendedName>
</protein>
<dbReference type="EC" id="5.6.2.3" evidence="6"/>
<comment type="similarity">
    <text evidence="5">Belongs to the helicase family. DinG subfamily.</text>
</comment>
<dbReference type="AlphaFoldDB" id="A0A538SES2"/>
<keyword evidence="3" id="KW-0378">Hydrolase</keyword>
<dbReference type="Pfam" id="PF13307">
    <property type="entry name" value="Helicase_C_2"/>
    <property type="match status" value="1"/>
</dbReference>
<dbReference type="PROSITE" id="PS51192">
    <property type="entry name" value="HELICASE_ATP_BIND_1"/>
    <property type="match status" value="1"/>
</dbReference>
<dbReference type="GO" id="GO:0003676">
    <property type="term" value="F:nucleic acid binding"/>
    <property type="evidence" value="ECO:0007669"/>
    <property type="project" value="InterPro"/>
</dbReference>
<dbReference type="InterPro" id="IPR014001">
    <property type="entry name" value="Helicase_ATP-bd"/>
</dbReference>
<dbReference type="PANTHER" id="PTHR11472">
    <property type="entry name" value="DNA REPAIR DEAD HELICASE RAD3/XP-D SUBFAMILY MEMBER"/>
    <property type="match status" value="1"/>
</dbReference>
<dbReference type="SMART" id="SM00491">
    <property type="entry name" value="HELICc2"/>
    <property type="match status" value="1"/>
</dbReference>
<dbReference type="InterPro" id="IPR006555">
    <property type="entry name" value="ATP-dep_Helicase_C"/>
</dbReference>
<evidence type="ECO:0000256" key="2">
    <source>
        <dbReference type="ARBA" id="ARBA00022741"/>
    </source>
</evidence>
<dbReference type="Pfam" id="PF00270">
    <property type="entry name" value="DEAD"/>
    <property type="match status" value="1"/>
</dbReference>
<dbReference type="GO" id="GO:0016818">
    <property type="term" value="F:hydrolase activity, acting on acid anhydrides, in phosphorus-containing anhydrides"/>
    <property type="evidence" value="ECO:0007669"/>
    <property type="project" value="InterPro"/>
</dbReference>
<evidence type="ECO:0000259" key="9">
    <source>
        <dbReference type="PROSITE" id="PS51193"/>
    </source>
</evidence>
<comment type="catalytic activity">
    <reaction evidence="7">
        <text>ATP + H2O = ADP + phosphate + H(+)</text>
        <dbReference type="Rhea" id="RHEA:13065"/>
        <dbReference type="ChEBI" id="CHEBI:15377"/>
        <dbReference type="ChEBI" id="CHEBI:15378"/>
        <dbReference type="ChEBI" id="CHEBI:30616"/>
        <dbReference type="ChEBI" id="CHEBI:43474"/>
        <dbReference type="ChEBI" id="CHEBI:456216"/>
        <dbReference type="EC" id="5.6.2.3"/>
    </reaction>
</comment>
<dbReference type="SUPFAM" id="SSF52540">
    <property type="entry name" value="P-loop containing nucleoside triphosphate hydrolases"/>
    <property type="match status" value="1"/>
</dbReference>
<accession>A0A538SES2</accession>
<gene>
    <name evidence="10" type="ORF">E6K73_09050</name>
</gene>